<dbReference type="AlphaFoldDB" id="A0A504YP47"/>
<reference evidence="2 3" key="1">
    <citation type="submission" date="2019-04" db="EMBL/GenBank/DDBJ databases">
        <title>Annotation for the trematode Fasciola gigantica.</title>
        <authorList>
            <person name="Choi Y.-J."/>
        </authorList>
    </citation>
    <scope>NUCLEOTIDE SEQUENCE [LARGE SCALE GENOMIC DNA]</scope>
    <source>
        <strain evidence="2">Uganda_cow_1</strain>
    </source>
</reference>
<evidence type="ECO:0000313" key="3">
    <source>
        <dbReference type="Proteomes" id="UP000316759"/>
    </source>
</evidence>
<comment type="caution">
    <text evidence="2">The sequence shown here is derived from an EMBL/GenBank/DDBJ whole genome shotgun (WGS) entry which is preliminary data.</text>
</comment>
<evidence type="ECO:0000313" key="2">
    <source>
        <dbReference type="EMBL" id="TPP63812.1"/>
    </source>
</evidence>
<keyword evidence="3" id="KW-1185">Reference proteome</keyword>
<sequence>MCHMYARYNECLFTPAIILFPGLVLRSYHRAKHRITGSLFRDWAHECCCPLCAACQLDRDMKHMEKMNGTLHI</sequence>
<name>A0A504YP47_FASGI</name>
<accession>A0A504YP47</accession>
<proteinExistence type="inferred from homology"/>
<dbReference type="STRING" id="46835.A0A504YP47"/>
<organism evidence="2 3">
    <name type="scientific">Fasciola gigantica</name>
    <name type="common">Giant liver fluke</name>
    <dbReference type="NCBI Taxonomy" id="46835"/>
    <lineage>
        <taxon>Eukaryota</taxon>
        <taxon>Metazoa</taxon>
        <taxon>Spiralia</taxon>
        <taxon>Lophotrochozoa</taxon>
        <taxon>Platyhelminthes</taxon>
        <taxon>Trematoda</taxon>
        <taxon>Digenea</taxon>
        <taxon>Plagiorchiida</taxon>
        <taxon>Echinostomata</taxon>
        <taxon>Echinostomatoidea</taxon>
        <taxon>Fasciolidae</taxon>
        <taxon>Fasciola</taxon>
    </lineage>
</organism>
<dbReference type="OrthoDB" id="1045822at2759"/>
<dbReference type="EMBL" id="SUNJ01005190">
    <property type="protein sequence ID" value="TPP63812.1"/>
    <property type="molecule type" value="Genomic_DNA"/>
</dbReference>
<gene>
    <name evidence="2" type="ORF">FGIG_07400</name>
</gene>
<dbReference type="NCBIfam" id="TIGR01571">
    <property type="entry name" value="A_thal_Cys_rich"/>
    <property type="match status" value="1"/>
</dbReference>
<protein>
    <submittedName>
        <fullName evidence="2">Placenta-specificprotein 8 protein</fullName>
    </submittedName>
</protein>
<comment type="similarity">
    <text evidence="1">Belongs to the cornifelin family.</text>
</comment>
<dbReference type="Proteomes" id="UP000316759">
    <property type="component" value="Unassembled WGS sequence"/>
</dbReference>
<dbReference type="InterPro" id="IPR006461">
    <property type="entry name" value="PLAC_motif_containing"/>
</dbReference>
<evidence type="ECO:0000256" key="1">
    <source>
        <dbReference type="ARBA" id="ARBA00009024"/>
    </source>
</evidence>